<keyword evidence="4" id="KW-0732">Signal</keyword>
<evidence type="ECO:0000256" key="2">
    <source>
        <dbReference type="ARBA" id="ARBA00022475"/>
    </source>
</evidence>
<keyword evidence="3" id="KW-0812">Transmembrane</keyword>
<comment type="subcellular location">
    <subcellularLocation>
        <location evidence="1">Cell membrane</location>
        <topology evidence="1">Single-pass membrane protein</topology>
    </subcellularLocation>
</comment>
<dbReference type="InterPro" id="IPR013151">
    <property type="entry name" value="Immunoglobulin_dom"/>
</dbReference>
<evidence type="ECO:0000256" key="3">
    <source>
        <dbReference type="ARBA" id="ARBA00022692"/>
    </source>
</evidence>
<dbReference type="InterPro" id="IPR050412">
    <property type="entry name" value="Ig-like_Receptors_ImmuneReg"/>
</dbReference>
<evidence type="ECO:0000313" key="13">
    <source>
        <dbReference type="Proteomes" id="UP000092124"/>
    </source>
</evidence>
<keyword evidence="8" id="KW-1015">Disulfide bond</keyword>
<gene>
    <name evidence="12" type="ORF">A6R68_03454</name>
</gene>
<dbReference type="InterPro" id="IPR013783">
    <property type="entry name" value="Ig-like_fold"/>
</dbReference>
<feature type="non-terminal residue" evidence="12">
    <location>
        <position position="582"/>
    </location>
</feature>
<feature type="non-terminal residue" evidence="12">
    <location>
        <position position="1"/>
    </location>
</feature>
<dbReference type="GO" id="GO:0005886">
    <property type="term" value="C:plasma membrane"/>
    <property type="evidence" value="ECO:0007669"/>
    <property type="project" value="UniProtKB-SubCell"/>
</dbReference>
<evidence type="ECO:0000256" key="5">
    <source>
        <dbReference type="ARBA" id="ARBA00022737"/>
    </source>
</evidence>
<keyword evidence="2" id="KW-1003">Cell membrane</keyword>
<dbReference type="Proteomes" id="UP000092124">
    <property type="component" value="Unassembled WGS sequence"/>
</dbReference>
<dbReference type="InterPro" id="IPR036179">
    <property type="entry name" value="Ig-like_dom_sf"/>
</dbReference>
<dbReference type="GO" id="GO:0032396">
    <property type="term" value="F:inhibitory MHC class I receptor activity"/>
    <property type="evidence" value="ECO:0007669"/>
    <property type="project" value="TreeGrafter"/>
</dbReference>
<accession>A0A1A6GNY8</accession>
<sequence length="582" mass="65289">LSLGPRNPVLAGQLYKLTLRAVPSNVTIGKQVTIICEGPLEAQEYHFYKEGNPDFQIPTTHKDTEKRTRSLSHPLEVTMQANTGVYSSKVTLSSVSSPVVSSGDYVTLQCSSQEEYNSFILMKEDQIFSMPMASQNTYTGVFQALFRVGPMTPKQRWRFTCYGYYWNSSQPWSVPSNHLELWVSGVYNKPTLSAWPNPVVTLGGSVTLSCISNQRYNGFILIKDEQFFSSMGSQYVYYGLSSLRFQVGPITLSERWSFRCYGYYSNKPQVLSKGSDILELLVSGTLQKPTIWAEPGSVISSGNSVTIGCEGTMETQIYFLYKEGSPAPWGRVTAPVPDHKAKFFIPSMREYNAGQYHCYSYNSAGWTEHSDSLELVVTGEKTPPQPRDLSWTKWYVHFWVPLSNTRIGANVYLNDSTEQASSSHPGVYRSKVSLSAQHSHVVPSGGYVTLQCSSQEEYNSFVLTKEDQKFFRPMTSQSTYTGIFQAVFTVGPVTPNQRWRFTCCGYYRSSPQLWSVPSNHLELLLTASSVSVIFKSKFCASVLGDAPHFLLLWGTIHNPTIWAESGTMITSEIPVTIWFEGT</sequence>
<keyword evidence="13" id="KW-1185">Reference proteome</keyword>
<reference evidence="12 13" key="1">
    <citation type="submission" date="2016-06" db="EMBL/GenBank/DDBJ databases">
        <title>The Draft Genome Sequence and Annotation of the Desert Woodrat Neotoma lepida.</title>
        <authorList>
            <person name="Campbell M."/>
            <person name="Oakeson K.F."/>
            <person name="Yandell M."/>
            <person name="Halpert J.R."/>
            <person name="Dearing D."/>
        </authorList>
    </citation>
    <scope>NUCLEOTIDE SEQUENCE [LARGE SCALE GENOMIC DNA]</scope>
    <source>
        <strain evidence="12">417</strain>
        <tissue evidence="12">Liver</tissue>
    </source>
</reference>
<proteinExistence type="predicted"/>
<dbReference type="PANTHER" id="PTHR11738:SF179">
    <property type="entry name" value="LEUKOCYTE IMMUNOGLOBULIN-LIKE RECEPTOR SUBFAMILY A MEMBER 5"/>
    <property type="match status" value="1"/>
</dbReference>
<dbReference type="Pfam" id="PF00047">
    <property type="entry name" value="ig"/>
    <property type="match status" value="1"/>
</dbReference>
<evidence type="ECO:0000256" key="10">
    <source>
        <dbReference type="ARBA" id="ARBA00023319"/>
    </source>
</evidence>
<dbReference type="PANTHER" id="PTHR11738">
    <property type="entry name" value="MHC CLASS I NK CELL RECEPTOR"/>
    <property type="match status" value="1"/>
</dbReference>
<evidence type="ECO:0000259" key="11">
    <source>
        <dbReference type="PROSITE" id="PS50835"/>
    </source>
</evidence>
<dbReference type="PROSITE" id="PS50835">
    <property type="entry name" value="IG_LIKE"/>
    <property type="match status" value="1"/>
</dbReference>
<keyword evidence="7" id="KW-0472">Membrane</keyword>
<evidence type="ECO:0000256" key="6">
    <source>
        <dbReference type="ARBA" id="ARBA00022989"/>
    </source>
</evidence>
<feature type="domain" description="Ig-like" evidence="11">
    <location>
        <begin position="289"/>
        <end position="374"/>
    </location>
</feature>
<dbReference type="GO" id="GO:0019221">
    <property type="term" value="P:cytokine-mediated signaling pathway"/>
    <property type="evidence" value="ECO:0007669"/>
    <property type="project" value="TreeGrafter"/>
</dbReference>
<dbReference type="InterPro" id="IPR007110">
    <property type="entry name" value="Ig-like_dom"/>
</dbReference>
<evidence type="ECO:0000256" key="4">
    <source>
        <dbReference type="ARBA" id="ARBA00022729"/>
    </source>
</evidence>
<evidence type="ECO:0000256" key="9">
    <source>
        <dbReference type="ARBA" id="ARBA00023180"/>
    </source>
</evidence>
<organism evidence="12 13">
    <name type="scientific">Neotoma lepida</name>
    <name type="common">Desert woodrat</name>
    <dbReference type="NCBI Taxonomy" id="56216"/>
    <lineage>
        <taxon>Eukaryota</taxon>
        <taxon>Metazoa</taxon>
        <taxon>Chordata</taxon>
        <taxon>Craniata</taxon>
        <taxon>Vertebrata</taxon>
        <taxon>Euteleostomi</taxon>
        <taxon>Mammalia</taxon>
        <taxon>Eutheria</taxon>
        <taxon>Euarchontoglires</taxon>
        <taxon>Glires</taxon>
        <taxon>Rodentia</taxon>
        <taxon>Myomorpha</taxon>
        <taxon>Muroidea</taxon>
        <taxon>Cricetidae</taxon>
        <taxon>Neotominae</taxon>
        <taxon>Neotoma</taxon>
    </lineage>
</organism>
<evidence type="ECO:0000256" key="8">
    <source>
        <dbReference type="ARBA" id="ARBA00023157"/>
    </source>
</evidence>
<evidence type="ECO:0000256" key="7">
    <source>
        <dbReference type="ARBA" id="ARBA00023136"/>
    </source>
</evidence>
<name>A0A1A6GNY8_NEOLE</name>
<evidence type="ECO:0000256" key="1">
    <source>
        <dbReference type="ARBA" id="ARBA00004162"/>
    </source>
</evidence>
<keyword evidence="5" id="KW-0677">Repeat</keyword>
<dbReference type="InterPro" id="IPR003599">
    <property type="entry name" value="Ig_sub"/>
</dbReference>
<keyword evidence="10" id="KW-0393">Immunoglobulin domain</keyword>
<comment type="caution">
    <text evidence="12">The sequence shown here is derived from an EMBL/GenBank/DDBJ whole genome shotgun (WGS) entry which is preliminary data.</text>
</comment>
<dbReference type="SMART" id="SM00409">
    <property type="entry name" value="IG"/>
    <property type="match status" value="2"/>
</dbReference>
<dbReference type="AlphaFoldDB" id="A0A1A6GNY8"/>
<dbReference type="Pfam" id="PF13895">
    <property type="entry name" value="Ig_2"/>
    <property type="match status" value="1"/>
</dbReference>
<protein>
    <recommendedName>
        <fullName evidence="11">Ig-like domain-containing protein</fullName>
    </recommendedName>
</protein>
<dbReference type="STRING" id="56216.A0A1A6GNY8"/>
<dbReference type="SUPFAM" id="SSF48726">
    <property type="entry name" value="Immunoglobulin"/>
    <property type="match status" value="4"/>
</dbReference>
<dbReference type="OrthoDB" id="9427497at2759"/>
<dbReference type="EMBL" id="LZPO01076280">
    <property type="protein sequence ID" value="OBS68008.1"/>
    <property type="molecule type" value="Genomic_DNA"/>
</dbReference>
<evidence type="ECO:0000313" key="12">
    <source>
        <dbReference type="EMBL" id="OBS68008.1"/>
    </source>
</evidence>
<dbReference type="FunFam" id="2.60.40.10:FF:000049">
    <property type="entry name" value="Leukocyte immunoglobulin-like receptor subfamily B member 1"/>
    <property type="match status" value="4"/>
</dbReference>
<dbReference type="Gene3D" id="2.60.40.10">
    <property type="entry name" value="Immunoglobulins"/>
    <property type="match status" value="5"/>
</dbReference>
<keyword evidence="6" id="KW-1133">Transmembrane helix</keyword>
<keyword evidence="9" id="KW-0325">Glycoprotein</keyword>
<dbReference type="GO" id="GO:0002764">
    <property type="term" value="P:immune response-regulating signaling pathway"/>
    <property type="evidence" value="ECO:0007669"/>
    <property type="project" value="TreeGrafter"/>
</dbReference>